<dbReference type="OrthoDB" id="5824328at2759"/>
<name>A0A0B2UPE4_TOXCA</name>
<feature type="transmembrane region" description="Helical" evidence="1">
    <location>
        <begin position="77"/>
        <end position="102"/>
    </location>
</feature>
<dbReference type="STRING" id="6265.A0A0B2UPE4"/>
<dbReference type="Proteomes" id="UP000031036">
    <property type="component" value="Unassembled WGS sequence"/>
</dbReference>
<sequence>MSRAQEHEIDFSQLFADVSRTVDGIKTMINPADAARSFADSPISKLLTGDVCFKTCGMEDIQFAARRAGEMLITMKACMLILTVIVILCMLSLTGVAIWYILKQRTSRDGRSSPLGSMEFAKIIGSLQDLHSSITVGLKLKLKMKLGLKLKLKMKLGLKLKLKMKLGLKLKLKMKLGLKLKLKMKLGLKLKLKMKLGLKLKLKMKLGLKLKLKMKLGLKLKLKMKLGFSNLILLR</sequence>
<protein>
    <submittedName>
        <fullName evidence="2">Uncharacterized protein</fullName>
    </submittedName>
</protein>
<evidence type="ECO:0000313" key="2">
    <source>
        <dbReference type="EMBL" id="KHN71007.1"/>
    </source>
</evidence>
<evidence type="ECO:0000256" key="1">
    <source>
        <dbReference type="SAM" id="Phobius"/>
    </source>
</evidence>
<accession>A0A0B2UPE4</accession>
<keyword evidence="1" id="KW-0472">Membrane</keyword>
<proteinExistence type="predicted"/>
<dbReference type="AlphaFoldDB" id="A0A0B2UPE4"/>
<dbReference type="EMBL" id="JPKZ01022845">
    <property type="protein sequence ID" value="KHN71007.1"/>
    <property type="molecule type" value="Genomic_DNA"/>
</dbReference>
<keyword evidence="1" id="KW-1133">Transmembrane helix</keyword>
<evidence type="ECO:0000313" key="3">
    <source>
        <dbReference type="Proteomes" id="UP000031036"/>
    </source>
</evidence>
<keyword evidence="3" id="KW-1185">Reference proteome</keyword>
<comment type="caution">
    <text evidence="2">The sequence shown here is derived from an EMBL/GenBank/DDBJ whole genome shotgun (WGS) entry which is preliminary data.</text>
</comment>
<reference evidence="2 3" key="1">
    <citation type="submission" date="2014-11" db="EMBL/GenBank/DDBJ databases">
        <title>Genetic blueprint of the zoonotic pathogen Toxocara canis.</title>
        <authorList>
            <person name="Zhu X.-Q."/>
            <person name="Korhonen P.K."/>
            <person name="Cai H."/>
            <person name="Young N.D."/>
            <person name="Nejsum P."/>
            <person name="von Samson-Himmelstjerna G."/>
            <person name="Boag P.R."/>
            <person name="Tan P."/>
            <person name="Li Q."/>
            <person name="Min J."/>
            <person name="Yang Y."/>
            <person name="Wang X."/>
            <person name="Fang X."/>
            <person name="Hall R.S."/>
            <person name="Hofmann A."/>
            <person name="Sternberg P.W."/>
            <person name="Jex A.R."/>
            <person name="Gasser R.B."/>
        </authorList>
    </citation>
    <scope>NUCLEOTIDE SEQUENCE [LARGE SCALE GENOMIC DNA]</scope>
    <source>
        <strain evidence="2">PN_DK_2014</strain>
    </source>
</reference>
<keyword evidence="1" id="KW-0812">Transmembrane</keyword>
<organism evidence="2 3">
    <name type="scientific">Toxocara canis</name>
    <name type="common">Canine roundworm</name>
    <dbReference type="NCBI Taxonomy" id="6265"/>
    <lineage>
        <taxon>Eukaryota</taxon>
        <taxon>Metazoa</taxon>
        <taxon>Ecdysozoa</taxon>
        <taxon>Nematoda</taxon>
        <taxon>Chromadorea</taxon>
        <taxon>Rhabditida</taxon>
        <taxon>Spirurina</taxon>
        <taxon>Ascaridomorpha</taxon>
        <taxon>Ascaridoidea</taxon>
        <taxon>Toxocaridae</taxon>
        <taxon>Toxocara</taxon>
    </lineage>
</organism>
<gene>
    <name evidence="2" type="ORF">Tcan_17544</name>
</gene>